<feature type="domain" description="Peptidase S9 prolyl oligopeptidase catalytic" evidence="3">
    <location>
        <begin position="120"/>
        <end position="300"/>
    </location>
</feature>
<dbReference type="OrthoDB" id="453720at2"/>
<gene>
    <name evidence="4" type="ordered locus">Cyan7822_3070</name>
</gene>
<protein>
    <submittedName>
        <fullName evidence="4">Dipeptidyl aminopeptidase/acylaminoacyl-peptidase-like protein</fullName>
    </submittedName>
</protein>
<dbReference type="Gene3D" id="3.40.50.1820">
    <property type="entry name" value="alpha/beta hydrolase"/>
    <property type="match status" value="1"/>
</dbReference>
<evidence type="ECO:0000313" key="4">
    <source>
        <dbReference type="EMBL" id="ADN15025.1"/>
    </source>
</evidence>
<keyword evidence="4" id="KW-0031">Aminopeptidase</keyword>
<dbReference type="InterPro" id="IPR029058">
    <property type="entry name" value="AB_hydrolase_fold"/>
</dbReference>
<sequence length="319" mass="36257">MKTRLWLSWVRYCLTGGVLVTGQLLPITSNSTVSNNLVQRPEQSSFLLTSEPIKRSSNAGKVTNATVGWNKNLMVNNVSYDLYIPPNSNSRPNRILPCVLVLPGWNFKRTSWIENSKLVQYADKYGYALILPEMGKTLYESSYYPQTTMKWNPMPGGQFIKLFIEQMQQRHHLLVSGQHNTLLGLSTGGRGVALIALENPGLFVAGASLSGDFSQENMKSDRLMTAVYGAYQQFPERWKGKDNPQARAREWKMPLYLAHGTADKIVPESQSRLFYNAIKQYHQNRVVVVYHPVAGAGHDYRFWDGQLEPVFQFIDQVYQ</sequence>
<keyword evidence="5" id="KW-1185">Reference proteome</keyword>
<organism evidence="4 5">
    <name type="scientific">Gloeothece verrucosa (strain PCC 7822)</name>
    <name type="common">Cyanothece sp. (strain PCC 7822)</name>
    <dbReference type="NCBI Taxonomy" id="497965"/>
    <lineage>
        <taxon>Bacteria</taxon>
        <taxon>Bacillati</taxon>
        <taxon>Cyanobacteriota</taxon>
        <taxon>Cyanophyceae</taxon>
        <taxon>Oscillatoriophycideae</taxon>
        <taxon>Chroococcales</taxon>
        <taxon>Aphanothecaceae</taxon>
        <taxon>Gloeothece</taxon>
        <taxon>Gloeothece verrucosa</taxon>
    </lineage>
</organism>
<dbReference type="InterPro" id="IPR050955">
    <property type="entry name" value="Plant_Biomass_Hydrol_Est"/>
</dbReference>
<dbReference type="HOGENOM" id="CLU_075507_0_0_3"/>
<accession>E0U9V5</accession>
<dbReference type="EMBL" id="CP002198">
    <property type="protein sequence ID" value="ADN15025.1"/>
    <property type="molecule type" value="Genomic_DNA"/>
</dbReference>
<dbReference type="Pfam" id="PF00326">
    <property type="entry name" value="Peptidase_S9"/>
    <property type="match status" value="1"/>
</dbReference>
<dbReference type="GO" id="GO:0004177">
    <property type="term" value="F:aminopeptidase activity"/>
    <property type="evidence" value="ECO:0007669"/>
    <property type="project" value="UniProtKB-KW"/>
</dbReference>
<dbReference type="AlphaFoldDB" id="E0U9V5"/>
<evidence type="ECO:0000313" key="5">
    <source>
        <dbReference type="Proteomes" id="UP000008206"/>
    </source>
</evidence>
<name>E0U9V5_GLOV7</name>
<dbReference type="eggNOG" id="COG0627">
    <property type="taxonomic scope" value="Bacteria"/>
</dbReference>
<dbReference type="KEGG" id="cyj:Cyan7822_3070"/>
<dbReference type="Proteomes" id="UP000008206">
    <property type="component" value="Chromosome"/>
</dbReference>
<dbReference type="PANTHER" id="PTHR43037">
    <property type="entry name" value="UNNAMED PRODUCT-RELATED"/>
    <property type="match status" value="1"/>
</dbReference>
<keyword evidence="1" id="KW-0732">Signal</keyword>
<dbReference type="InterPro" id="IPR001375">
    <property type="entry name" value="Peptidase_S9_cat"/>
</dbReference>
<dbReference type="PANTHER" id="PTHR43037:SF5">
    <property type="entry name" value="FERULOYL ESTERASE"/>
    <property type="match status" value="1"/>
</dbReference>
<dbReference type="GO" id="GO:0006508">
    <property type="term" value="P:proteolysis"/>
    <property type="evidence" value="ECO:0007669"/>
    <property type="project" value="InterPro"/>
</dbReference>
<keyword evidence="2" id="KW-0378">Hydrolase</keyword>
<evidence type="ECO:0000259" key="3">
    <source>
        <dbReference type="Pfam" id="PF00326"/>
    </source>
</evidence>
<evidence type="ECO:0000256" key="2">
    <source>
        <dbReference type="ARBA" id="ARBA00022801"/>
    </source>
</evidence>
<dbReference type="STRING" id="497965.Cyan7822_3070"/>
<dbReference type="SUPFAM" id="SSF53474">
    <property type="entry name" value="alpha/beta-Hydrolases"/>
    <property type="match status" value="1"/>
</dbReference>
<proteinExistence type="predicted"/>
<reference evidence="5" key="1">
    <citation type="journal article" date="2011" name="MBio">
        <title>Novel metabolic attributes of the genus Cyanothece, comprising a group of unicellular nitrogen-fixing Cyanobacteria.</title>
        <authorList>
            <person name="Bandyopadhyay A."/>
            <person name="Elvitigala T."/>
            <person name="Welsh E."/>
            <person name="Stockel J."/>
            <person name="Liberton M."/>
            <person name="Min H."/>
            <person name="Sherman L.A."/>
            <person name="Pakrasi H.B."/>
        </authorList>
    </citation>
    <scope>NUCLEOTIDE SEQUENCE [LARGE SCALE GENOMIC DNA]</scope>
    <source>
        <strain evidence="5">PCC 7822</strain>
    </source>
</reference>
<dbReference type="GO" id="GO:0008236">
    <property type="term" value="F:serine-type peptidase activity"/>
    <property type="evidence" value="ECO:0007669"/>
    <property type="project" value="InterPro"/>
</dbReference>
<keyword evidence="4" id="KW-0645">Protease</keyword>
<evidence type="ECO:0000256" key="1">
    <source>
        <dbReference type="ARBA" id="ARBA00022729"/>
    </source>
</evidence>